<accession>A0A3A3FYC9</accession>
<dbReference type="InterPro" id="IPR009875">
    <property type="entry name" value="PilZ_domain"/>
</dbReference>
<evidence type="ECO:0000256" key="3">
    <source>
        <dbReference type="ARBA" id="ARBA00023143"/>
    </source>
</evidence>
<dbReference type="RefSeq" id="WP_119784607.1">
    <property type="nucleotide sequence ID" value="NZ_QYUQ01000002.1"/>
</dbReference>
<dbReference type="AlphaFoldDB" id="A0A3A3FYC9"/>
<proteinExistence type="inferred from homology"/>
<reference evidence="8" key="1">
    <citation type="submission" date="2018-09" db="EMBL/GenBank/DDBJ databases">
        <authorList>
            <person name="Zhu H."/>
        </authorList>
    </citation>
    <scope>NUCLEOTIDE SEQUENCE [LARGE SCALE GENOMIC DNA]</scope>
    <source>
        <strain evidence="8">K1S02-23</strain>
    </source>
</reference>
<dbReference type="GO" id="GO:0071945">
    <property type="term" value="P:regulation of bacterial-type flagellum-dependent cell motility by regulation of motor speed"/>
    <property type="evidence" value="ECO:0007669"/>
    <property type="project" value="UniProtKB-UniRule"/>
</dbReference>
<keyword evidence="7" id="KW-0282">Flagellum</keyword>
<comment type="caution">
    <text evidence="7">The sequence shown here is derived from an EMBL/GenBank/DDBJ whole genome shotgun (WGS) entry which is preliminary data.</text>
</comment>
<feature type="domain" description="Type III secretion system flagellar brake protein YcgR PilZN" evidence="6">
    <location>
        <begin position="18"/>
        <end position="124"/>
    </location>
</feature>
<dbReference type="InterPro" id="IPR009926">
    <property type="entry name" value="T3SS_YcgR_PilZN"/>
</dbReference>
<evidence type="ECO:0000259" key="5">
    <source>
        <dbReference type="Pfam" id="PF07238"/>
    </source>
</evidence>
<evidence type="ECO:0000313" key="8">
    <source>
        <dbReference type="Proteomes" id="UP000266327"/>
    </source>
</evidence>
<evidence type="ECO:0000259" key="6">
    <source>
        <dbReference type="Pfam" id="PF07317"/>
    </source>
</evidence>
<evidence type="ECO:0000256" key="2">
    <source>
        <dbReference type="ARBA" id="ARBA00022741"/>
    </source>
</evidence>
<dbReference type="EMBL" id="QYUQ01000002">
    <property type="protein sequence ID" value="RJG01157.1"/>
    <property type="molecule type" value="Genomic_DNA"/>
</dbReference>
<keyword evidence="7" id="KW-0966">Cell projection</keyword>
<dbReference type="HAMAP" id="MF_01457">
    <property type="entry name" value="YcgR"/>
    <property type="match status" value="1"/>
</dbReference>
<organism evidence="7 8">
    <name type="scientific">Noviherbaspirillum sedimenti</name>
    <dbReference type="NCBI Taxonomy" id="2320865"/>
    <lineage>
        <taxon>Bacteria</taxon>
        <taxon>Pseudomonadati</taxon>
        <taxon>Pseudomonadota</taxon>
        <taxon>Betaproteobacteria</taxon>
        <taxon>Burkholderiales</taxon>
        <taxon>Oxalobacteraceae</taxon>
        <taxon>Noviherbaspirillum</taxon>
    </lineage>
</organism>
<sequence length="256" mass="28854">MRTIINPDNPREQELSPYQLHSRREIVTLLRALEQQRQLITMLVNGSPEAVITSVLGVDEDSNTLFIDCASNPAMNRRIAESDNISFETVLDRIRILFFAAEAQECTYEDLPALSLSIPASMIRLQRREYYRVPTPITNPVRCTIPIQHELGTETVTLTLQNVSGGGIALIDEKKSLDTTHGTIYRDCRIHLPGNTVVVTALQVRNWQDATLPTGRSVRRIGCLFIELPPSMLAAIQRYITKLEREQNAKMTGNLK</sequence>
<evidence type="ECO:0000256" key="4">
    <source>
        <dbReference type="HAMAP-Rule" id="MF_01457"/>
    </source>
</evidence>
<dbReference type="Gene3D" id="2.30.110.10">
    <property type="entry name" value="Electron Transport, Fmn-binding Protein, Chain A"/>
    <property type="match status" value="1"/>
</dbReference>
<comment type="subunit">
    <text evidence="4">Monomer. Interacts with the flagellar basal bodies.</text>
</comment>
<dbReference type="Pfam" id="PF07238">
    <property type="entry name" value="PilZ"/>
    <property type="match status" value="1"/>
</dbReference>
<evidence type="ECO:0000256" key="1">
    <source>
        <dbReference type="ARBA" id="ARBA00022636"/>
    </source>
</evidence>
<comment type="function">
    <text evidence="4">Acts as a flagellar brake, regulating swimming and swarming in a bis-(3'-5') cyclic diguanylic acid (c-di-GMP)-dependent manner. Binds 1 c-di-GMP dimer per subunit. Increasing levels of c-di-GMP lead to decreased motility.</text>
</comment>
<dbReference type="GO" id="GO:0009425">
    <property type="term" value="C:bacterial-type flagellum basal body"/>
    <property type="evidence" value="ECO:0007669"/>
    <property type="project" value="UniProtKB-SubCell"/>
</dbReference>
<keyword evidence="7" id="KW-0969">Cilium</keyword>
<dbReference type="OrthoDB" id="5572581at2"/>
<gene>
    <name evidence="4" type="primary">ycgR</name>
    <name evidence="7" type="ORF">D3878_05810</name>
</gene>
<dbReference type="Gene3D" id="2.40.10.220">
    <property type="entry name" value="predicted glycosyltransferase like domains"/>
    <property type="match status" value="1"/>
</dbReference>
<keyword evidence="3 4" id="KW-0975">Bacterial flagellum</keyword>
<keyword evidence="1 4" id="KW-0973">c-di-GMP</keyword>
<evidence type="ECO:0000313" key="7">
    <source>
        <dbReference type="EMBL" id="RJG01157.1"/>
    </source>
</evidence>
<protein>
    <recommendedName>
        <fullName evidence="4">Flagellar brake protein YcgR</fullName>
    </recommendedName>
    <alternativeName>
        <fullName evidence="4">Cyclic di-GMP binding protein YcgR</fullName>
    </alternativeName>
</protein>
<dbReference type="InterPro" id="IPR023787">
    <property type="entry name" value="T3SS_YcgR"/>
</dbReference>
<comment type="subcellular location">
    <subcellularLocation>
        <location evidence="4">Bacterial flagellum basal body</location>
    </subcellularLocation>
</comment>
<dbReference type="Proteomes" id="UP000266327">
    <property type="component" value="Unassembled WGS sequence"/>
</dbReference>
<dbReference type="InterPro" id="IPR012349">
    <property type="entry name" value="Split_barrel_FMN-bd"/>
</dbReference>
<dbReference type="GO" id="GO:0071973">
    <property type="term" value="P:bacterial-type flagellum-dependent cell motility"/>
    <property type="evidence" value="ECO:0007669"/>
    <property type="project" value="UniProtKB-UniRule"/>
</dbReference>
<name>A0A3A3FYC9_9BURK</name>
<dbReference type="GO" id="GO:0035438">
    <property type="term" value="F:cyclic-di-GMP binding"/>
    <property type="evidence" value="ECO:0007669"/>
    <property type="project" value="UniProtKB-UniRule"/>
</dbReference>
<feature type="domain" description="PilZ" evidence="5">
    <location>
        <begin position="126"/>
        <end position="241"/>
    </location>
</feature>
<comment type="similarity">
    <text evidence="4">Belongs to the YcgR family.</text>
</comment>
<dbReference type="Pfam" id="PF07317">
    <property type="entry name" value="PilZN"/>
    <property type="match status" value="1"/>
</dbReference>
<keyword evidence="8" id="KW-1185">Reference proteome</keyword>
<keyword evidence="2 4" id="KW-0547">Nucleotide-binding</keyword>